<evidence type="ECO:0000256" key="6">
    <source>
        <dbReference type="PROSITE-ProRule" id="PRU00169"/>
    </source>
</evidence>
<accession>A0A917G9L4</accession>
<dbReference type="EMBL" id="BMJT01000012">
    <property type="protein sequence ID" value="GGG31942.1"/>
    <property type="molecule type" value="Genomic_DNA"/>
</dbReference>
<dbReference type="GO" id="GO:0005737">
    <property type="term" value="C:cytoplasm"/>
    <property type="evidence" value="ECO:0007669"/>
    <property type="project" value="UniProtKB-SubCell"/>
</dbReference>
<name>A0A917G9L4_9BACI</name>
<dbReference type="InterPro" id="IPR039420">
    <property type="entry name" value="WalR-like"/>
</dbReference>
<dbReference type="AlphaFoldDB" id="A0A917G9L4"/>
<keyword evidence="5" id="KW-0804">Transcription</keyword>
<comment type="subcellular location">
    <subcellularLocation>
        <location evidence="1">Cytoplasm</location>
    </subcellularLocation>
</comment>
<sequence>MKLLIVDDHLLIRKGVRLLLEKIPSVHEIIEADNGTAAITLAQQQQPAIILLDLSMPGGLDGFTVAKSLQATVPQAKIIVLTMHDEEAYIKQALQLNIAGYLLKNSEENELEEAIQTVSNGQSFYRTKMPTEVLLKLKRNAATSVLTPRETEVLSLVGQGYTNRQVGEQLHISTKTVERHKANMMHKLQLKETHELIQYSIRNHYVDVKK</sequence>
<organism evidence="9 10">
    <name type="scientific">Lysinibacillus alkalisoli</name>
    <dbReference type="NCBI Taxonomy" id="1911548"/>
    <lineage>
        <taxon>Bacteria</taxon>
        <taxon>Bacillati</taxon>
        <taxon>Bacillota</taxon>
        <taxon>Bacilli</taxon>
        <taxon>Bacillales</taxon>
        <taxon>Bacillaceae</taxon>
        <taxon>Lysinibacillus</taxon>
    </lineage>
</organism>
<evidence type="ECO:0000259" key="8">
    <source>
        <dbReference type="PROSITE" id="PS50110"/>
    </source>
</evidence>
<dbReference type="SUPFAM" id="SSF52172">
    <property type="entry name" value="CheY-like"/>
    <property type="match status" value="1"/>
</dbReference>
<dbReference type="GO" id="GO:0006355">
    <property type="term" value="P:regulation of DNA-templated transcription"/>
    <property type="evidence" value="ECO:0007669"/>
    <property type="project" value="InterPro"/>
</dbReference>
<evidence type="ECO:0000256" key="1">
    <source>
        <dbReference type="ARBA" id="ARBA00004496"/>
    </source>
</evidence>
<evidence type="ECO:0000256" key="3">
    <source>
        <dbReference type="ARBA" id="ARBA00023015"/>
    </source>
</evidence>
<dbReference type="InterPro" id="IPR001789">
    <property type="entry name" value="Sig_transdc_resp-reg_receiver"/>
</dbReference>
<dbReference type="InterPro" id="IPR000792">
    <property type="entry name" value="Tscrpt_reg_LuxR_C"/>
</dbReference>
<evidence type="ECO:0000313" key="9">
    <source>
        <dbReference type="EMBL" id="GGG31942.1"/>
    </source>
</evidence>
<dbReference type="CDD" id="cd06170">
    <property type="entry name" value="LuxR_C_like"/>
    <property type="match status" value="1"/>
</dbReference>
<feature type="modified residue" description="4-aspartylphosphate" evidence="6">
    <location>
        <position position="53"/>
    </location>
</feature>
<keyword evidence="3" id="KW-0805">Transcription regulation</keyword>
<dbReference type="Pfam" id="PF00072">
    <property type="entry name" value="Response_reg"/>
    <property type="match status" value="1"/>
</dbReference>
<dbReference type="PROSITE" id="PS50110">
    <property type="entry name" value="RESPONSE_REGULATORY"/>
    <property type="match status" value="1"/>
</dbReference>
<dbReference type="PANTHER" id="PTHR43214">
    <property type="entry name" value="TWO-COMPONENT RESPONSE REGULATOR"/>
    <property type="match status" value="1"/>
</dbReference>
<comment type="caution">
    <text evidence="9">The sequence shown here is derived from an EMBL/GenBank/DDBJ whole genome shotgun (WGS) entry which is preliminary data.</text>
</comment>
<dbReference type="SMART" id="SM00448">
    <property type="entry name" value="REC"/>
    <property type="match status" value="1"/>
</dbReference>
<dbReference type="RefSeq" id="WP_188615719.1">
    <property type="nucleotide sequence ID" value="NZ_BMJT01000012.1"/>
</dbReference>
<dbReference type="Pfam" id="PF00196">
    <property type="entry name" value="GerE"/>
    <property type="match status" value="1"/>
</dbReference>
<feature type="domain" description="Response regulatory" evidence="8">
    <location>
        <begin position="2"/>
        <end position="119"/>
    </location>
</feature>
<keyword evidence="2 6" id="KW-0597">Phosphoprotein</keyword>
<dbReference type="PANTHER" id="PTHR43214:SF41">
    <property type="entry name" value="NITRATE_NITRITE RESPONSE REGULATOR PROTEIN NARP"/>
    <property type="match status" value="1"/>
</dbReference>
<protein>
    <submittedName>
        <fullName evidence="9">DNA-binding response regulator</fullName>
    </submittedName>
</protein>
<dbReference type="GO" id="GO:0003677">
    <property type="term" value="F:DNA binding"/>
    <property type="evidence" value="ECO:0007669"/>
    <property type="project" value="UniProtKB-KW"/>
</dbReference>
<evidence type="ECO:0000256" key="2">
    <source>
        <dbReference type="ARBA" id="ARBA00022553"/>
    </source>
</evidence>
<keyword evidence="4 9" id="KW-0238">DNA-binding</keyword>
<dbReference type="SMART" id="SM00421">
    <property type="entry name" value="HTH_LUXR"/>
    <property type="match status" value="1"/>
</dbReference>
<feature type="domain" description="HTH luxR-type" evidence="7">
    <location>
        <begin position="139"/>
        <end position="204"/>
    </location>
</feature>
<dbReference type="PROSITE" id="PS50043">
    <property type="entry name" value="HTH_LUXR_2"/>
    <property type="match status" value="1"/>
</dbReference>
<keyword evidence="10" id="KW-1185">Reference proteome</keyword>
<reference evidence="9" key="2">
    <citation type="submission" date="2020-09" db="EMBL/GenBank/DDBJ databases">
        <authorList>
            <person name="Sun Q."/>
            <person name="Zhou Y."/>
        </authorList>
    </citation>
    <scope>NUCLEOTIDE SEQUENCE</scope>
    <source>
        <strain evidence="9">CGMCC 1.15760</strain>
    </source>
</reference>
<dbReference type="InterPro" id="IPR016032">
    <property type="entry name" value="Sig_transdc_resp-reg_C-effctor"/>
</dbReference>
<evidence type="ECO:0000256" key="5">
    <source>
        <dbReference type="ARBA" id="ARBA00023163"/>
    </source>
</evidence>
<dbReference type="PROSITE" id="PS00622">
    <property type="entry name" value="HTH_LUXR_1"/>
    <property type="match status" value="1"/>
</dbReference>
<dbReference type="GO" id="GO:0000160">
    <property type="term" value="P:phosphorelay signal transduction system"/>
    <property type="evidence" value="ECO:0007669"/>
    <property type="project" value="InterPro"/>
</dbReference>
<dbReference type="Gene3D" id="3.40.50.2300">
    <property type="match status" value="1"/>
</dbReference>
<dbReference type="PRINTS" id="PR00038">
    <property type="entry name" value="HTHLUXR"/>
</dbReference>
<evidence type="ECO:0000256" key="4">
    <source>
        <dbReference type="ARBA" id="ARBA00023125"/>
    </source>
</evidence>
<dbReference type="CDD" id="cd17535">
    <property type="entry name" value="REC_NarL-like"/>
    <property type="match status" value="1"/>
</dbReference>
<evidence type="ECO:0000313" key="10">
    <source>
        <dbReference type="Proteomes" id="UP000616608"/>
    </source>
</evidence>
<reference evidence="9" key="1">
    <citation type="journal article" date="2014" name="Int. J. Syst. Evol. Microbiol.">
        <title>Complete genome sequence of Corynebacterium casei LMG S-19264T (=DSM 44701T), isolated from a smear-ripened cheese.</title>
        <authorList>
            <consortium name="US DOE Joint Genome Institute (JGI-PGF)"/>
            <person name="Walter F."/>
            <person name="Albersmeier A."/>
            <person name="Kalinowski J."/>
            <person name="Ruckert C."/>
        </authorList>
    </citation>
    <scope>NUCLEOTIDE SEQUENCE</scope>
    <source>
        <strain evidence="9">CGMCC 1.15760</strain>
    </source>
</reference>
<gene>
    <name evidence="9" type="primary">rrp4</name>
    <name evidence="9" type="ORF">GCM10007425_28240</name>
</gene>
<dbReference type="InterPro" id="IPR058245">
    <property type="entry name" value="NreC/VraR/RcsB-like_REC"/>
</dbReference>
<proteinExistence type="predicted"/>
<evidence type="ECO:0000259" key="7">
    <source>
        <dbReference type="PROSITE" id="PS50043"/>
    </source>
</evidence>
<dbReference type="InterPro" id="IPR011006">
    <property type="entry name" value="CheY-like_superfamily"/>
</dbReference>
<dbReference type="SUPFAM" id="SSF46894">
    <property type="entry name" value="C-terminal effector domain of the bipartite response regulators"/>
    <property type="match status" value="1"/>
</dbReference>
<dbReference type="Proteomes" id="UP000616608">
    <property type="component" value="Unassembled WGS sequence"/>
</dbReference>